<dbReference type="GO" id="GO:0043066">
    <property type="term" value="P:negative regulation of apoptotic process"/>
    <property type="evidence" value="ECO:0007669"/>
    <property type="project" value="InterPro"/>
</dbReference>
<protein>
    <recommendedName>
        <fullName evidence="4">Radiation-inducible immediate-early gene IEX-1</fullName>
    </recommendedName>
</protein>
<reference evidence="2" key="1">
    <citation type="submission" date="2025-08" db="UniProtKB">
        <authorList>
            <consortium name="Ensembl"/>
        </authorList>
    </citation>
    <scope>IDENTIFICATION</scope>
</reference>
<organism evidence="2 3">
    <name type="scientific">Sus scrofa</name>
    <name type="common">Pig</name>
    <dbReference type="NCBI Taxonomy" id="9823"/>
    <lineage>
        <taxon>Eukaryota</taxon>
        <taxon>Metazoa</taxon>
        <taxon>Chordata</taxon>
        <taxon>Craniata</taxon>
        <taxon>Vertebrata</taxon>
        <taxon>Euteleostomi</taxon>
        <taxon>Mammalia</taxon>
        <taxon>Eutheria</taxon>
        <taxon>Laurasiatheria</taxon>
        <taxon>Artiodactyla</taxon>
        <taxon>Suina</taxon>
        <taxon>Suidae</taxon>
        <taxon>Sus</taxon>
    </lineage>
</organism>
<feature type="region of interest" description="Disordered" evidence="1">
    <location>
        <begin position="119"/>
        <end position="141"/>
    </location>
</feature>
<dbReference type="PANTHER" id="PTHR16915">
    <property type="entry name" value="IMMEDIATE EARLY RESPONSE 3"/>
    <property type="match status" value="1"/>
</dbReference>
<evidence type="ECO:0000313" key="2">
    <source>
        <dbReference type="Ensembl" id="ENSSSCP00035033401.1"/>
    </source>
</evidence>
<evidence type="ECO:0000313" key="3">
    <source>
        <dbReference type="Proteomes" id="UP000694720"/>
    </source>
</evidence>
<accession>A0A8D0I3J8</accession>
<name>A0A8D0I3J8_PIG</name>
<sequence length="237" mass="25344">MCPQPGISPASTHNSQHTLEAFLDPGQLSTPSLCLTVGISSRPANRSQPRVELSKGPPMLEYITGAAGLWGQSSFCSARRTMCHSRSSLPTMTILRAPTPAPSTSPVPRRGSGPEIFTFDPLPEPAVAPAARPSASRGLRKRSRRVLYPRVVRRQLPVEDPNPAKKLLFLLLTIVFCQILMAEEGVSAPLAPEDTPSAPSPAPTAAPPALEPLNLTSEPSDYALDLSTFLQQHPAAF</sequence>
<dbReference type="PANTHER" id="PTHR16915:SF0">
    <property type="entry name" value="RADIATION-INDUCIBLE IMMEDIATE-EARLY GENE IEX-1"/>
    <property type="match status" value="1"/>
</dbReference>
<dbReference type="AlphaFoldDB" id="A0A8D0I3J8"/>
<dbReference type="PRINTS" id="PR02100">
    <property type="entry name" value="GENEIEX1"/>
</dbReference>
<dbReference type="Proteomes" id="UP000694720">
    <property type="component" value="Unplaced"/>
</dbReference>
<feature type="region of interest" description="Disordered" evidence="1">
    <location>
        <begin position="190"/>
        <end position="214"/>
    </location>
</feature>
<feature type="compositionally biased region" description="Low complexity" evidence="1">
    <location>
        <begin position="125"/>
        <end position="135"/>
    </location>
</feature>
<feature type="compositionally biased region" description="Pro residues" evidence="1">
    <location>
        <begin position="198"/>
        <end position="210"/>
    </location>
</feature>
<dbReference type="Ensembl" id="ENSSSCT00035080911.1">
    <property type="protein sequence ID" value="ENSSSCP00035033401.1"/>
    <property type="gene ID" value="ENSSSCG00035060325.1"/>
</dbReference>
<evidence type="ECO:0000256" key="1">
    <source>
        <dbReference type="SAM" id="MobiDB-lite"/>
    </source>
</evidence>
<dbReference type="InterPro" id="IPR024829">
    <property type="entry name" value="IEX-1"/>
</dbReference>
<proteinExistence type="predicted"/>
<evidence type="ECO:0008006" key="4">
    <source>
        <dbReference type="Google" id="ProtNLM"/>
    </source>
</evidence>